<keyword evidence="2" id="KW-1185">Reference proteome</keyword>
<evidence type="ECO:0000313" key="2">
    <source>
        <dbReference type="Proteomes" id="UP000019141"/>
    </source>
</evidence>
<comment type="caution">
    <text evidence="1">The sequence shown here is derived from an EMBL/GenBank/DDBJ whole genome shotgun (WGS) entry which is preliminary data.</text>
</comment>
<reference evidence="1 2" key="1">
    <citation type="journal article" date="2014" name="Nature">
        <title>An environmental bacterial taxon with a large and distinct metabolic repertoire.</title>
        <authorList>
            <person name="Wilson M.C."/>
            <person name="Mori T."/>
            <person name="Ruckert C."/>
            <person name="Uria A.R."/>
            <person name="Helf M.J."/>
            <person name="Takada K."/>
            <person name="Gernert C."/>
            <person name="Steffens U.A."/>
            <person name="Heycke N."/>
            <person name="Schmitt S."/>
            <person name="Rinke C."/>
            <person name="Helfrich E.J."/>
            <person name="Brachmann A.O."/>
            <person name="Gurgui C."/>
            <person name="Wakimoto T."/>
            <person name="Kracht M."/>
            <person name="Crusemann M."/>
            <person name="Hentschel U."/>
            <person name="Abe I."/>
            <person name="Matsunaga S."/>
            <person name="Kalinowski J."/>
            <person name="Takeyama H."/>
            <person name="Piel J."/>
        </authorList>
    </citation>
    <scope>NUCLEOTIDE SEQUENCE [LARGE SCALE GENOMIC DNA]</scope>
    <source>
        <strain evidence="2">TSY1</strain>
    </source>
</reference>
<protein>
    <submittedName>
        <fullName evidence="1">Uncharacterized protein</fullName>
    </submittedName>
</protein>
<sequence>MDGQGQGPVAFDLRTEPADLTQIAKRRGGKFPVAEIAAFIDGRADVRAHGSRDMPVWGERFGEQVGGGSLGEEVVRGNLLVLIQYLQSLQQ</sequence>
<evidence type="ECO:0000313" key="1">
    <source>
        <dbReference type="EMBL" id="ETW97511.1"/>
    </source>
</evidence>
<dbReference type="Proteomes" id="UP000019141">
    <property type="component" value="Unassembled WGS sequence"/>
</dbReference>
<proteinExistence type="predicted"/>
<gene>
    <name evidence="1" type="ORF">ETSY1_22420</name>
</gene>
<accession>W4LJI9</accession>
<dbReference type="HOGENOM" id="CLU_131567_0_0_7"/>
<dbReference type="EMBL" id="AZHW01000656">
    <property type="protein sequence ID" value="ETW97511.1"/>
    <property type="molecule type" value="Genomic_DNA"/>
</dbReference>
<dbReference type="AlphaFoldDB" id="W4LJI9"/>
<organism evidence="1 2">
    <name type="scientific">Entotheonella factor</name>
    <dbReference type="NCBI Taxonomy" id="1429438"/>
    <lineage>
        <taxon>Bacteria</taxon>
        <taxon>Pseudomonadati</taxon>
        <taxon>Nitrospinota/Tectimicrobiota group</taxon>
        <taxon>Candidatus Tectimicrobiota</taxon>
        <taxon>Candidatus Entotheonellia</taxon>
        <taxon>Candidatus Entotheonellales</taxon>
        <taxon>Candidatus Entotheonellaceae</taxon>
        <taxon>Candidatus Entotheonella</taxon>
    </lineage>
</organism>
<name>W4LJI9_ENTF1</name>